<keyword evidence="1" id="KW-0472">Membrane</keyword>
<accession>A0A2T4YT27</accession>
<evidence type="ECO:0000256" key="1">
    <source>
        <dbReference type="SAM" id="Phobius"/>
    </source>
</evidence>
<sequence>MTASNLMLMIVGCMAVLPLVALAFVMWRPVTKPLD</sequence>
<protein>
    <submittedName>
        <fullName evidence="2">Uncharacterized protein</fullName>
    </submittedName>
</protein>
<keyword evidence="1" id="KW-0812">Transmembrane</keyword>
<reference evidence="2 3" key="1">
    <citation type="submission" date="2018-04" db="EMBL/GenBank/DDBJ databases">
        <title>Genomic Encyclopedia of Type Strains, Phase III (KMG-III): the genomes of soil and plant-associated and newly described type strains.</title>
        <authorList>
            <person name="Whitman W."/>
        </authorList>
    </citation>
    <scope>NUCLEOTIDE SEQUENCE [LARGE SCALE GENOMIC DNA]</scope>
    <source>
        <strain evidence="2 3">NW12</strain>
    </source>
</reference>
<dbReference type="AlphaFoldDB" id="A0A2T4YT27"/>
<keyword evidence="3" id="KW-1185">Reference proteome</keyword>
<proteinExistence type="predicted"/>
<name>A0A2T4YT27_9SPHN</name>
<organism evidence="2 3">
    <name type="scientific">Sphingomonas aerolata</name>
    <dbReference type="NCBI Taxonomy" id="185951"/>
    <lineage>
        <taxon>Bacteria</taxon>
        <taxon>Pseudomonadati</taxon>
        <taxon>Pseudomonadota</taxon>
        <taxon>Alphaproteobacteria</taxon>
        <taxon>Sphingomonadales</taxon>
        <taxon>Sphingomonadaceae</taxon>
        <taxon>Sphingomonas</taxon>
    </lineage>
</organism>
<evidence type="ECO:0000313" key="3">
    <source>
        <dbReference type="Proteomes" id="UP000240996"/>
    </source>
</evidence>
<evidence type="ECO:0000313" key="2">
    <source>
        <dbReference type="EMBL" id="PTM46966.1"/>
    </source>
</evidence>
<keyword evidence="1" id="KW-1133">Transmembrane helix</keyword>
<feature type="transmembrane region" description="Helical" evidence="1">
    <location>
        <begin position="6"/>
        <end position="27"/>
    </location>
</feature>
<dbReference type="Proteomes" id="UP000240996">
    <property type="component" value="Unassembled WGS sequence"/>
</dbReference>
<dbReference type="EMBL" id="PZZN01000001">
    <property type="protein sequence ID" value="PTM46966.1"/>
    <property type="molecule type" value="Genomic_DNA"/>
</dbReference>
<gene>
    <name evidence="2" type="ORF">C8J24_0347</name>
</gene>
<comment type="caution">
    <text evidence="2">The sequence shown here is derived from an EMBL/GenBank/DDBJ whole genome shotgun (WGS) entry which is preliminary data.</text>
</comment>